<keyword evidence="5" id="KW-1185">Reference proteome</keyword>
<keyword evidence="1" id="KW-0732">Signal</keyword>
<dbReference type="Proteomes" id="UP000000517">
    <property type="component" value="Chromosome"/>
</dbReference>
<accession>C9RK25</accession>
<dbReference type="RefSeq" id="WP_014546818.1">
    <property type="nucleotide sequence ID" value="NC_013410.1"/>
</dbReference>
<reference evidence="2 5" key="1">
    <citation type="submission" date="2009-10" db="EMBL/GenBank/DDBJ databases">
        <title>Complete sequence of Fibrobacter succinogenes subsp. succinogenes S85.</title>
        <authorList>
            <consortium name="US DOE Joint Genome Institute"/>
            <person name="Lucas S."/>
            <person name="Copeland A."/>
            <person name="Lapidus A."/>
            <person name="Glavina del Rio T."/>
            <person name="Tice H."/>
            <person name="Bruce D."/>
            <person name="Goodwin L."/>
            <person name="Pitluck S."/>
            <person name="Chertkov O."/>
            <person name="Detter J.C."/>
            <person name="Han C."/>
            <person name="Tapia R."/>
            <person name="Larimer F."/>
            <person name="Land M."/>
            <person name="Hauser L."/>
            <person name="Kyrpides N."/>
            <person name="Mikhailova N."/>
            <person name="Weimer P.J."/>
            <person name="Stevenson D.M."/>
            <person name="Boyum J."/>
            <person name="Brumm P.I."/>
            <person name="Mead D."/>
        </authorList>
    </citation>
    <scope>NUCLEOTIDE SEQUENCE [LARGE SCALE GENOMIC DNA]</scope>
    <source>
        <strain evidence="5">ATCC 19169 / S85</strain>
        <strain evidence="2">S85</strain>
    </source>
</reference>
<dbReference type="EMBL" id="CP001792">
    <property type="protein sequence ID" value="ACX75758.1"/>
    <property type="molecule type" value="Genomic_DNA"/>
</dbReference>
<feature type="chain" id="PRO_5003001663" description="Outer membrane protein beta-barrel domain-containing protein" evidence="1">
    <location>
        <begin position="18"/>
        <end position="222"/>
    </location>
</feature>
<dbReference type="AlphaFoldDB" id="C9RK25"/>
<dbReference type="Proteomes" id="UP000001497">
    <property type="component" value="Chromosome"/>
</dbReference>
<feature type="signal peptide" evidence="1">
    <location>
        <begin position="1"/>
        <end position="17"/>
    </location>
</feature>
<dbReference type="KEGG" id="fsc:FSU_2710"/>
<dbReference type="KEGG" id="fsu:Fisuc_2172"/>
<dbReference type="STRING" id="59374.FSU_2710"/>
<sequence>MRKILLAIALFCTAVFAQPEDRDFSYWPRSYFASIGFNVIANRGGLHHRDIKIQDEDGLTETINMPTAKILLSPDYNIGVNIREFSLAASFQYWTQETAIKDLPDEQDMRYMRIGAEFTYNFFYPDIFQVGVGLGYSYTNLKIKKNTTSIKGFFDTTLMGSGIALVTNMRYNLTEHFGLIPSLRIFETWYKAVNTKNSGTVELKNYIWQTYVAVSINAMVQF</sequence>
<evidence type="ECO:0000313" key="5">
    <source>
        <dbReference type="Proteomes" id="UP000001497"/>
    </source>
</evidence>
<dbReference type="EMBL" id="CP002158">
    <property type="protein sequence ID" value="ADL24551.1"/>
    <property type="molecule type" value="Genomic_DNA"/>
</dbReference>
<evidence type="ECO:0008006" key="6">
    <source>
        <dbReference type="Google" id="ProtNLM"/>
    </source>
</evidence>
<dbReference type="HOGENOM" id="CLU_1243792_0_0_0"/>
<dbReference type="OrthoDB" id="9806506at2"/>
<evidence type="ECO:0000313" key="4">
    <source>
        <dbReference type="Proteomes" id="UP000000517"/>
    </source>
</evidence>
<gene>
    <name evidence="2" type="ordered locus">Fisuc_2172</name>
    <name evidence="3" type="ordered locus">FSU_2710</name>
</gene>
<organism evidence="3 4">
    <name type="scientific">Fibrobacter succinogenes (strain ATCC 19169 / S85)</name>
    <dbReference type="NCBI Taxonomy" id="59374"/>
    <lineage>
        <taxon>Bacteria</taxon>
        <taxon>Pseudomonadati</taxon>
        <taxon>Fibrobacterota</taxon>
        <taxon>Fibrobacteria</taxon>
        <taxon>Fibrobacterales</taxon>
        <taxon>Fibrobacteraceae</taxon>
        <taxon>Fibrobacter</taxon>
    </lineage>
</organism>
<name>C9RK25_FIBSS</name>
<evidence type="ECO:0000313" key="3">
    <source>
        <dbReference type="EMBL" id="ADL24551.1"/>
    </source>
</evidence>
<reference evidence="3" key="3">
    <citation type="submission" date="2010-08" db="EMBL/GenBank/DDBJ databases">
        <authorList>
            <person name="Durkin A.S."/>
            <person name="Nelson K.E."/>
            <person name="Morrison M."/>
            <person name="Forsberg C.W."/>
            <person name="Wilson D.B."/>
            <person name="Russell J.B."/>
            <person name="Cann I.K.O."/>
            <person name="Mackie R.I."/>
            <person name="White B.A."/>
        </authorList>
    </citation>
    <scope>NUCLEOTIDE SEQUENCE</scope>
    <source>
        <strain evidence="3">S85</strain>
    </source>
</reference>
<proteinExistence type="predicted"/>
<evidence type="ECO:0000313" key="2">
    <source>
        <dbReference type="EMBL" id="ACX75758.1"/>
    </source>
</evidence>
<evidence type="ECO:0000256" key="1">
    <source>
        <dbReference type="SAM" id="SignalP"/>
    </source>
</evidence>
<reference evidence="4" key="2">
    <citation type="submission" date="2010-08" db="EMBL/GenBank/DDBJ databases">
        <title>Complete sequence of Fibrobacter succinogenes subsp. succinogenes S85.</title>
        <authorList>
            <person name="Durkin A.S."/>
            <person name="Nelson K.E."/>
            <person name="Morrison M."/>
            <person name="Forsberg C.W."/>
            <person name="Wilson D.B."/>
            <person name="Russell J.B."/>
            <person name="Cann I.K.O."/>
            <person name="Mackie R.I."/>
            <person name="White B.A."/>
        </authorList>
    </citation>
    <scope>NUCLEOTIDE SEQUENCE [LARGE SCALE GENOMIC DNA]</scope>
    <source>
        <strain evidence="4">ATCC 19169 / S85</strain>
    </source>
</reference>
<protein>
    <recommendedName>
        <fullName evidence="6">Outer membrane protein beta-barrel domain-containing protein</fullName>
    </recommendedName>
</protein>